<dbReference type="OrthoDB" id="2277030at2"/>
<dbReference type="AlphaFoldDB" id="A0A0R1VWQ5"/>
<protein>
    <submittedName>
        <fullName evidence="1">Uncharacterized protein</fullName>
    </submittedName>
</protein>
<accession>A0A0R1VWQ5</accession>
<reference evidence="1 2" key="1">
    <citation type="journal article" date="2015" name="Genome Announc.">
        <title>Expanding the biotechnology potential of lactobacilli through comparative genomics of 213 strains and associated genera.</title>
        <authorList>
            <person name="Sun Z."/>
            <person name="Harris H.M."/>
            <person name="McCann A."/>
            <person name="Guo C."/>
            <person name="Argimon S."/>
            <person name="Zhang W."/>
            <person name="Yang X."/>
            <person name="Jeffery I.B."/>
            <person name="Cooney J.C."/>
            <person name="Kagawa T.F."/>
            <person name="Liu W."/>
            <person name="Song Y."/>
            <person name="Salvetti E."/>
            <person name="Wrobel A."/>
            <person name="Rasinkangas P."/>
            <person name="Parkhill J."/>
            <person name="Rea M.C."/>
            <person name="O'Sullivan O."/>
            <person name="Ritari J."/>
            <person name="Douillard F.P."/>
            <person name="Paul Ross R."/>
            <person name="Yang R."/>
            <person name="Briner A.E."/>
            <person name="Felis G.E."/>
            <person name="de Vos W.M."/>
            <person name="Barrangou R."/>
            <person name="Klaenhammer T.R."/>
            <person name="Caufield P.W."/>
            <person name="Cui Y."/>
            <person name="Zhang H."/>
            <person name="O'Toole P.W."/>
        </authorList>
    </citation>
    <scope>NUCLEOTIDE SEQUENCE [LARGE SCALE GENOMIC DNA]</scope>
    <source>
        <strain evidence="1 2">DSM 17758</strain>
    </source>
</reference>
<name>A0A0R1VWQ5_9LACO</name>
<organism evidence="1 2">
    <name type="scientific">Lapidilactobacillus concavus DSM 17758</name>
    <dbReference type="NCBI Taxonomy" id="1423735"/>
    <lineage>
        <taxon>Bacteria</taxon>
        <taxon>Bacillati</taxon>
        <taxon>Bacillota</taxon>
        <taxon>Bacilli</taxon>
        <taxon>Lactobacillales</taxon>
        <taxon>Lactobacillaceae</taxon>
        <taxon>Lapidilactobacillus</taxon>
    </lineage>
</organism>
<dbReference type="RefSeq" id="WP_057824559.1">
    <property type="nucleotide sequence ID" value="NZ_AZFX01000044.1"/>
</dbReference>
<sequence length="208" mass="23771">MAEFELFAGLDVYQYFEIKEECLIHEIDDLTAAELAGRTVATWQADLLAKYRIEPVRFYPYDAQFTCEEAMVAPISLADWVPDVDPHKDDPPEPGYLVMATFPFSGDEVMLYVRPSEFAYKPYLATSVTAPTTDQLGTITIKREFQIGRVAPDQVEWEADRLVTELGYHFFKLFKISAHDTQQYNASLPALIEEEMIKRLSKPSTNEP</sequence>
<evidence type="ECO:0000313" key="1">
    <source>
        <dbReference type="EMBL" id="KRM09807.1"/>
    </source>
</evidence>
<proteinExistence type="predicted"/>
<dbReference type="EMBL" id="AZFX01000044">
    <property type="protein sequence ID" value="KRM09807.1"/>
    <property type="molecule type" value="Genomic_DNA"/>
</dbReference>
<dbReference type="PATRIC" id="fig|1423735.3.peg.1636"/>
<keyword evidence="2" id="KW-1185">Reference proteome</keyword>
<comment type="caution">
    <text evidence="1">The sequence shown here is derived from an EMBL/GenBank/DDBJ whole genome shotgun (WGS) entry which is preliminary data.</text>
</comment>
<gene>
    <name evidence="1" type="ORF">FC15_GL001577</name>
</gene>
<evidence type="ECO:0000313" key="2">
    <source>
        <dbReference type="Proteomes" id="UP000051315"/>
    </source>
</evidence>
<dbReference type="Proteomes" id="UP000051315">
    <property type="component" value="Unassembled WGS sequence"/>
</dbReference>